<evidence type="ECO:0000256" key="2">
    <source>
        <dbReference type="ARBA" id="ARBA00022692"/>
    </source>
</evidence>
<evidence type="ECO:0000256" key="3">
    <source>
        <dbReference type="ARBA" id="ARBA00022989"/>
    </source>
</evidence>
<dbReference type="EMBL" id="VBAM01000253">
    <property type="protein sequence ID" value="TMJ11035.1"/>
    <property type="molecule type" value="Genomic_DNA"/>
</dbReference>
<organism evidence="7 8">
    <name type="scientific">Candidatus Segetimicrobium genomatis</name>
    <dbReference type="NCBI Taxonomy" id="2569760"/>
    <lineage>
        <taxon>Bacteria</taxon>
        <taxon>Bacillati</taxon>
        <taxon>Candidatus Sysuimicrobiota</taxon>
        <taxon>Candidatus Sysuimicrobiia</taxon>
        <taxon>Candidatus Sysuimicrobiales</taxon>
        <taxon>Candidatus Segetimicrobiaceae</taxon>
        <taxon>Candidatus Segetimicrobium</taxon>
    </lineage>
</organism>
<keyword evidence="4 5" id="KW-0472">Membrane</keyword>
<dbReference type="InterPro" id="IPR036640">
    <property type="entry name" value="ABC1_TM_sf"/>
</dbReference>
<comment type="caution">
    <text evidence="7">The sequence shown here is derived from an EMBL/GenBank/DDBJ whole genome shotgun (WGS) entry which is preliminary data.</text>
</comment>
<dbReference type="AlphaFoldDB" id="A0A537LSQ7"/>
<dbReference type="PROSITE" id="PS50929">
    <property type="entry name" value="ABC_TM1F"/>
    <property type="match status" value="1"/>
</dbReference>
<gene>
    <name evidence="7" type="ORF">E6H02_07290</name>
</gene>
<evidence type="ECO:0000256" key="1">
    <source>
        <dbReference type="ARBA" id="ARBA00004651"/>
    </source>
</evidence>
<dbReference type="InterPro" id="IPR011527">
    <property type="entry name" value="ABC1_TM_dom"/>
</dbReference>
<keyword evidence="3 5" id="KW-1133">Transmembrane helix</keyword>
<protein>
    <recommendedName>
        <fullName evidence="6">ABC transmembrane type-1 domain-containing protein</fullName>
    </recommendedName>
</protein>
<sequence>MTEIRRLTGYIRPYTAHLVGGLVAAAMVAVAWLYVPKYLGDQIDAVIRTGSYAVLNWAALVVLGIYVFRSVCLYIQLSLLAFVGHRLVADLRLAAFRQVQRWSLDRFASWHSGEVISRTIQDTQLVESRLLNGLVDLLTTGLLVFGVIIALFL</sequence>
<feature type="transmembrane region" description="Helical" evidence="5">
    <location>
        <begin position="55"/>
        <end position="83"/>
    </location>
</feature>
<dbReference type="Pfam" id="PF00664">
    <property type="entry name" value="ABC_membrane"/>
    <property type="match status" value="1"/>
</dbReference>
<proteinExistence type="predicted"/>
<feature type="transmembrane region" description="Helical" evidence="5">
    <location>
        <begin position="130"/>
        <end position="152"/>
    </location>
</feature>
<dbReference type="PANTHER" id="PTHR43394">
    <property type="entry name" value="ATP-DEPENDENT PERMEASE MDL1, MITOCHONDRIAL"/>
    <property type="match status" value="1"/>
</dbReference>
<dbReference type="GO" id="GO:0005886">
    <property type="term" value="C:plasma membrane"/>
    <property type="evidence" value="ECO:0007669"/>
    <property type="project" value="UniProtKB-SubCell"/>
</dbReference>
<evidence type="ECO:0000259" key="6">
    <source>
        <dbReference type="PROSITE" id="PS50929"/>
    </source>
</evidence>
<evidence type="ECO:0000313" key="8">
    <source>
        <dbReference type="Proteomes" id="UP000320393"/>
    </source>
</evidence>
<feature type="transmembrane region" description="Helical" evidence="5">
    <location>
        <begin position="14"/>
        <end position="35"/>
    </location>
</feature>
<dbReference type="Proteomes" id="UP000320393">
    <property type="component" value="Unassembled WGS sequence"/>
</dbReference>
<dbReference type="PANTHER" id="PTHR43394:SF1">
    <property type="entry name" value="ATP-BINDING CASSETTE SUB-FAMILY B MEMBER 10, MITOCHONDRIAL"/>
    <property type="match status" value="1"/>
</dbReference>
<dbReference type="GO" id="GO:0005524">
    <property type="term" value="F:ATP binding"/>
    <property type="evidence" value="ECO:0007669"/>
    <property type="project" value="InterPro"/>
</dbReference>
<evidence type="ECO:0000256" key="5">
    <source>
        <dbReference type="SAM" id="Phobius"/>
    </source>
</evidence>
<reference evidence="7 8" key="1">
    <citation type="journal article" date="2019" name="Nat. Microbiol.">
        <title>Mediterranean grassland soil C-N compound turnover is dependent on rainfall and depth, and is mediated by genomically divergent microorganisms.</title>
        <authorList>
            <person name="Diamond S."/>
            <person name="Andeer P.F."/>
            <person name="Li Z."/>
            <person name="Crits-Christoph A."/>
            <person name="Burstein D."/>
            <person name="Anantharaman K."/>
            <person name="Lane K.R."/>
            <person name="Thomas B.C."/>
            <person name="Pan C."/>
            <person name="Northen T.R."/>
            <person name="Banfield J.F."/>
        </authorList>
    </citation>
    <scope>NUCLEOTIDE SEQUENCE [LARGE SCALE GENOMIC DNA]</scope>
    <source>
        <strain evidence="7">NP_5</strain>
    </source>
</reference>
<feature type="non-terminal residue" evidence="7">
    <location>
        <position position="153"/>
    </location>
</feature>
<evidence type="ECO:0000256" key="4">
    <source>
        <dbReference type="ARBA" id="ARBA00023136"/>
    </source>
</evidence>
<dbReference type="InterPro" id="IPR039421">
    <property type="entry name" value="Type_1_exporter"/>
</dbReference>
<keyword evidence="2 5" id="KW-0812">Transmembrane</keyword>
<evidence type="ECO:0000313" key="7">
    <source>
        <dbReference type="EMBL" id="TMJ11035.1"/>
    </source>
</evidence>
<dbReference type="GO" id="GO:0015421">
    <property type="term" value="F:ABC-type oligopeptide transporter activity"/>
    <property type="evidence" value="ECO:0007669"/>
    <property type="project" value="TreeGrafter"/>
</dbReference>
<feature type="domain" description="ABC transmembrane type-1" evidence="6">
    <location>
        <begin position="19"/>
        <end position="153"/>
    </location>
</feature>
<name>A0A537LSQ7_9BACT</name>
<comment type="subcellular location">
    <subcellularLocation>
        <location evidence="1">Cell membrane</location>
        <topology evidence="1">Multi-pass membrane protein</topology>
    </subcellularLocation>
</comment>
<accession>A0A537LSQ7</accession>
<dbReference type="Gene3D" id="1.20.1560.10">
    <property type="entry name" value="ABC transporter type 1, transmembrane domain"/>
    <property type="match status" value="1"/>
</dbReference>
<dbReference type="SUPFAM" id="SSF90123">
    <property type="entry name" value="ABC transporter transmembrane region"/>
    <property type="match status" value="1"/>
</dbReference>